<dbReference type="GO" id="GO:0003676">
    <property type="term" value="F:nucleic acid binding"/>
    <property type="evidence" value="ECO:0007669"/>
    <property type="project" value="InterPro"/>
</dbReference>
<dbReference type="AlphaFoldDB" id="A0A2N9IJD1"/>
<accession>A0A2N9IJD1</accession>
<evidence type="ECO:0000313" key="3">
    <source>
        <dbReference type="EMBL" id="SPD24962.1"/>
    </source>
</evidence>
<protein>
    <recommendedName>
        <fullName evidence="2">Retroviral polymerase SH3-like domain-containing protein</fullName>
    </recommendedName>
</protein>
<dbReference type="Gene3D" id="3.30.420.10">
    <property type="entry name" value="Ribonuclease H-like superfamily/Ribonuclease H"/>
    <property type="match status" value="1"/>
</dbReference>
<dbReference type="PANTHER" id="PTHR11439">
    <property type="entry name" value="GAG-POL-RELATED RETROTRANSPOSON"/>
    <property type="match status" value="1"/>
</dbReference>
<evidence type="ECO:0000259" key="2">
    <source>
        <dbReference type="Pfam" id="PF25597"/>
    </source>
</evidence>
<proteinExistence type="predicted"/>
<evidence type="ECO:0000256" key="1">
    <source>
        <dbReference type="SAM" id="Phobius"/>
    </source>
</evidence>
<feature type="transmembrane region" description="Helical" evidence="1">
    <location>
        <begin position="297"/>
        <end position="317"/>
    </location>
</feature>
<organism evidence="3">
    <name type="scientific">Fagus sylvatica</name>
    <name type="common">Beechnut</name>
    <dbReference type="NCBI Taxonomy" id="28930"/>
    <lineage>
        <taxon>Eukaryota</taxon>
        <taxon>Viridiplantae</taxon>
        <taxon>Streptophyta</taxon>
        <taxon>Embryophyta</taxon>
        <taxon>Tracheophyta</taxon>
        <taxon>Spermatophyta</taxon>
        <taxon>Magnoliopsida</taxon>
        <taxon>eudicotyledons</taxon>
        <taxon>Gunneridae</taxon>
        <taxon>Pentapetalae</taxon>
        <taxon>rosids</taxon>
        <taxon>fabids</taxon>
        <taxon>Fagales</taxon>
        <taxon>Fagaceae</taxon>
        <taxon>Fagus</taxon>
    </lineage>
</organism>
<keyword evidence="1" id="KW-0812">Transmembrane</keyword>
<reference evidence="3" key="1">
    <citation type="submission" date="2018-02" db="EMBL/GenBank/DDBJ databases">
        <authorList>
            <person name="Cohen D.B."/>
            <person name="Kent A.D."/>
        </authorList>
    </citation>
    <scope>NUCLEOTIDE SEQUENCE</scope>
</reference>
<gene>
    <name evidence="3" type="ORF">FSB_LOCUS52844</name>
</gene>
<dbReference type="SUPFAM" id="SSF53098">
    <property type="entry name" value="Ribonuclease H-like"/>
    <property type="match status" value="1"/>
</dbReference>
<dbReference type="InterPro" id="IPR012337">
    <property type="entry name" value="RNaseH-like_sf"/>
</dbReference>
<feature type="domain" description="Retroviral polymerase SH3-like" evidence="2">
    <location>
        <begin position="119"/>
        <end position="178"/>
    </location>
</feature>
<dbReference type="InterPro" id="IPR057670">
    <property type="entry name" value="SH3_retrovirus"/>
</dbReference>
<keyword evidence="1" id="KW-1133">Transmembrane helix</keyword>
<dbReference type="EMBL" id="OIVN01006046">
    <property type="protein sequence ID" value="SPD24962.1"/>
    <property type="molecule type" value="Genomic_DNA"/>
</dbReference>
<dbReference type="Pfam" id="PF25597">
    <property type="entry name" value="SH3_retrovirus"/>
    <property type="match status" value="1"/>
</dbReference>
<dbReference type="PANTHER" id="PTHR11439:SF461">
    <property type="entry name" value="OS10G0432200 PROTEIN"/>
    <property type="match status" value="1"/>
</dbReference>
<name>A0A2N9IJD1_FAGSY</name>
<feature type="transmembrane region" description="Helical" evidence="1">
    <location>
        <begin position="184"/>
        <end position="204"/>
    </location>
</feature>
<keyword evidence="1" id="KW-0472">Membrane</keyword>
<dbReference type="InterPro" id="IPR036397">
    <property type="entry name" value="RNaseH_sf"/>
</dbReference>
<sequence length="397" mass="45423">MISTQFSKAIKVFCTNNAMKYKDSQFHDFIHIQSTIIQCSYPGKSQQNGRAERKHCYILDFVRAFLISASCPERFWGKPPLLLVTPSTIFHPQLSKKCLILNVSVVLHLLYSSFHVFGCACFVLLQPHEHSKLEPGSHLCCFLGYEIEHKGYNCWDPISQHLRISHHVIFWEHTTFNSLCKFKVLLPNPPAALLLFLLLILWFLPKNLYRLVDPVTNQTPPLPFRRSNQIKDLGHLSYFLGLEVFPDSTGYYLSHAKYAFDLLSRVGLTNTKVISTPLKINARLTPLDDTPLSDTTLYRQLVGILVYVTVLHIFHYIKGTMFHGLHFSAHSTFDLCAYSDVDWAGDPTDHRSITEYRAMADTSSELLTLHWLLKDMGLTYSSSTVLHCNNRSAIQVD</sequence>